<proteinExistence type="predicted"/>
<keyword evidence="2" id="KW-1185">Reference proteome</keyword>
<gene>
    <name evidence="1" type="ORF">H8R02_01370</name>
</gene>
<evidence type="ECO:0000313" key="1">
    <source>
        <dbReference type="EMBL" id="MBC5763085.1"/>
    </source>
</evidence>
<dbReference type="EMBL" id="JACORU010000001">
    <property type="protein sequence ID" value="MBC5763085.1"/>
    <property type="molecule type" value="Genomic_DNA"/>
</dbReference>
<dbReference type="Proteomes" id="UP000596827">
    <property type="component" value="Unassembled WGS sequence"/>
</dbReference>
<organism evidence="1 2">
    <name type="scientific">Ramlibacter albus</name>
    <dbReference type="NCBI Taxonomy" id="2079448"/>
    <lineage>
        <taxon>Bacteria</taxon>
        <taxon>Pseudomonadati</taxon>
        <taxon>Pseudomonadota</taxon>
        <taxon>Betaproteobacteria</taxon>
        <taxon>Burkholderiales</taxon>
        <taxon>Comamonadaceae</taxon>
        <taxon>Ramlibacter</taxon>
    </lineage>
</organism>
<dbReference type="RefSeq" id="WP_187079549.1">
    <property type="nucleotide sequence ID" value="NZ_JACORU010000001.1"/>
</dbReference>
<protein>
    <submittedName>
        <fullName evidence="1">Uncharacterized protein</fullName>
    </submittedName>
</protein>
<comment type="caution">
    <text evidence="1">The sequence shown here is derived from an EMBL/GenBank/DDBJ whole genome shotgun (WGS) entry which is preliminary data.</text>
</comment>
<dbReference type="AlphaFoldDB" id="A0A923S0B4"/>
<name>A0A923S0B4_9BURK</name>
<accession>A0A923S0B4</accession>
<reference evidence="1" key="1">
    <citation type="submission" date="2020-08" db="EMBL/GenBank/DDBJ databases">
        <title>Ramlibacter sp. GTP1 16S ribosomal RNA gene genome sequencing and assembly.</title>
        <authorList>
            <person name="Kang M."/>
        </authorList>
    </citation>
    <scope>NUCLEOTIDE SEQUENCE</scope>
    <source>
        <strain evidence="1">GTP1</strain>
    </source>
</reference>
<evidence type="ECO:0000313" key="2">
    <source>
        <dbReference type="Proteomes" id="UP000596827"/>
    </source>
</evidence>
<sequence>MNHIQVSNLQPSCTPAWLTRALATAKARHWLLDSIYGRDLLKERLRQLAPDFQIAGRGEASELDPILERLVDDLRVRDWVKPRTLRQRIVYLRAVLRLTLRVRKGQFE</sequence>